<comment type="similarity">
    <text evidence="1">Belongs to the glycosyltransferase 2 family. WaaE/KdtX subfamily.</text>
</comment>
<evidence type="ECO:0000313" key="3">
    <source>
        <dbReference type="EMBL" id="EHP44847.1"/>
    </source>
</evidence>
<evidence type="ECO:0000256" key="1">
    <source>
        <dbReference type="ARBA" id="ARBA00038494"/>
    </source>
</evidence>
<dbReference type="PANTHER" id="PTHR43630:SF2">
    <property type="entry name" value="GLYCOSYLTRANSFERASE"/>
    <property type="match status" value="1"/>
</dbReference>
<dbReference type="PANTHER" id="PTHR43630">
    <property type="entry name" value="POLY-BETA-1,6-N-ACETYL-D-GLUCOSAMINE SYNTHASE"/>
    <property type="match status" value="1"/>
</dbReference>
<name>H1RY74_9BURK</name>
<dbReference type="EMBL" id="AHJE01000002">
    <property type="protein sequence ID" value="EHP44847.1"/>
    <property type="molecule type" value="Genomic_DNA"/>
</dbReference>
<dbReference type="GO" id="GO:0016740">
    <property type="term" value="F:transferase activity"/>
    <property type="evidence" value="ECO:0007669"/>
    <property type="project" value="UniProtKB-KW"/>
</dbReference>
<evidence type="ECO:0000259" key="2">
    <source>
        <dbReference type="Pfam" id="PF00535"/>
    </source>
</evidence>
<feature type="non-terminal residue" evidence="3">
    <location>
        <position position="97"/>
    </location>
</feature>
<proteinExistence type="inferred from homology"/>
<dbReference type="RefSeq" id="WP_006156081.1">
    <property type="nucleotide sequence ID" value="NZ_AHJE01000002.1"/>
</dbReference>
<feature type="domain" description="Glycosyltransferase 2-like" evidence="2">
    <location>
        <begin position="8"/>
        <end position="96"/>
    </location>
</feature>
<dbReference type="SUPFAM" id="SSF53448">
    <property type="entry name" value="Nucleotide-diphospho-sugar transferases"/>
    <property type="match status" value="1"/>
</dbReference>
<dbReference type="AlphaFoldDB" id="H1RY74"/>
<organism evidence="3 4">
    <name type="scientific">Cupriavidus basilensis OR16</name>
    <dbReference type="NCBI Taxonomy" id="1127483"/>
    <lineage>
        <taxon>Bacteria</taxon>
        <taxon>Pseudomonadati</taxon>
        <taxon>Pseudomonadota</taxon>
        <taxon>Betaproteobacteria</taxon>
        <taxon>Burkholderiales</taxon>
        <taxon>Burkholderiaceae</taxon>
        <taxon>Cupriavidus</taxon>
    </lineage>
</organism>
<dbReference type="Proteomes" id="UP000005808">
    <property type="component" value="Unassembled WGS sequence"/>
</dbReference>
<dbReference type="InterPro" id="IPR001173">
    <property type="entry name" value="Glyco_trans_2-like"/>
</dbReference>
<gene>
    <name evidence="3" type="ORF">OR16_00955</name>
</gene>
<evidence type="ECO:0000313" key="4">
    <source>
        <dbReference type="Proteomes" id="UP000005808"/>
    </source>
</evidence>
<dbReference type="Pfam" id="PF00535">
    <property type="entry name" value="Glycos_transf_2"/>
    <property type="match status" value="1"/>
</dbReference>
<dbReference type="InterPro" id="IPR029044">
    <property type="entry name" value="Nucleotide-diphossugar_trans"/>
</dbReference>
<protein>
    <submittedName>
        <fullName evidence="3">Family 2 glycosyl transferase</fullName>
    </submittedName>
</protein>
<accession>H1RY74</accession>
<keyword evidence="3" id="KW-0808">Transferase</keyword>
<reference evidence="3 4" key="1">
    <citation type="journal article" date="2012" name="J. Bacteriol.">
        <title>De Novo Genome Project of Cupriavidus basilensis OR16.</title>
        <authorList>
            <person name="Cserhati M."/>
            <person name="Kriszt B."/>
            <person name="Szoboszlay S."/>
            <person name="Toth A."/>
            <person name="Szabo I."/>
            <person name="Tancsics A."/>
            <person name="Nagy I."/>
            <person name="Horvath B."/>
            <person name="Nagy I."/>
            <person name="Kukolya J."/>
        </authorList>
    </citation>
    <scope>NUCLEOTIDE SEQUENCE [LARGE SCALE GENOMIC DNA]</scope>
    <source>
        <strain evidence="3 4">OR16</strain>
    </source>
</reference>
<sequence>MTRICLNMIVKNEAPVIARCLASVKPWIDRWVIVDTGSTDGTQALVREVMGKLPGTLHERPWIDFAHNRNEALALARACSEGHARADDYVLFIDADE</sequence>
<dbReference type="Gene3D" id="3.90.550.10">
    <property type="entry name" value="Spore Coat Polysaccharide Biosynthesis Protein SpsA, Chain A"/>
    <property type="match status" value="1"/>
</dbReference>
<comment type="caution">
    <text evidence="3">The sequence shown here is derived from an EMBL/GenBank/DDBJ whole genome shotgun (WGS) entry which is preliminary data.</text>
</comment>